<feature type="region of interest" description="Disordered" evidence="4">
    <location>
        <begin position="1"/>
        <end position="24"/>
    </location>
</feature>
<dbReference type="EMBL" id="ML743617">
    <property type="protein sequence ID" value="KAE8133422.1"/>
    <property type="molecule type" value="Genomic_DNA"/>
</dbReference>
<dbReference type="InterPro" id="IPR015422">
    <property type="entry name" value="PyrdxlP-dep_Trfase_small"/>
</dbReference>
<dbReference type="PANTHER" id="PTHR42699">
    <property type="match status" value="1"/>
</dbReference>
<dbReference type="RefSeq" id="XP_031909485.1">
    <property type="nucleotide sequence ID" value="XM_032062861.1"/>
</dbReference>
<reference evidence="5 6" key="1">
    <citation type="submission" date="2019-04" db="EMBL/GenBank/DDBJ databases">
        <title>Friends and foes A comparative genomics study of 23 Aspergillus species from section Flavi.</title>
        <authorList>
            <consortium name="DOE Joint Genome Institute"/>
            <person name="Kjaerbolling I."/>
            <person name="Vesth T."/>
            <person name="Frisvad J.C."/>
            <person name="Nybo J.L."/>
            <person name="Theobald S."/>
            <person name="Kildgaard S."/>
            <person name="Isbrandt T."/>
            <person name="Kuo A."/>
            <person name="Sato A."/>
            <person name="Lyhne E.K."/>
            <person name="Kogle M.E."/>
            <person name="Wiebenga A."/>
            <person name="Kun R.S."/>
            <person name="Lubbers R.J."/>
            <person name="Makela M.R."/>
            <person name="Barry K."/>
            <person name="Chovatia M."/>
            <person name="Clum A."/>
            <person name="Daum C."/>
            <person name="Haridas S."/>
            <person name="He G."/>
            <person name="LaButti K."/>
            <person name="Lipzen A."/>
            <person name="Mondo S."/>
            <person name="Riley R."/>
            <person name="Salamov A."/>
            <person name="Simmons B.A."/>
            <person name="Magnuson J.K."/>
            <person name="Henrissat B."/>
            <person name="Mortensen U.H."/>
            <person name="Larsen T.O."/>
            <person name="Devries R.P."/>
            <person name="Grigoriev I.V."/>
            <person name="Machida M."/>
            <person name="Baker S.E."/>
            <person name="Andersen M.R."/>
        </authorList>
    </citation>
    <scope>NUCLEOTIDE SEQUENCE [LARGE SCALE GENOMIC DNA]</scope>
    <source>
        <strain evidence="5 6">CBS 117625</strain>
    </source>
</reference>
<dbReference type="InterPro" id="IPR015421">
    <property type="entry name" value="PyrdxlP-dep_Trfase_major"/>
</dbReference>
<dbReference type="GO" id="GO:0030170">
    <property type="term" value="F:pyridoxal phosphate binding"/>
    <property type="evidence" value="ECO:0007669"/>
    <property type="project" value="InterPro"/>
</dbReference>
<dbReference type="PANTHER" id="PTHR42699:SF1">
    <property type="entry name" value="CYSTATHIONINE GAMMA-SYNTHASE-RELATED"/>
    <property type="match status" value="1"/>
</dbReference>
<dbReference type="Gene3D" id="3.90.1150.10">
    <property type="entry name" value="Aspartate Aminotransferase, domain 1"/>
    <property type="match status" value="1"/>
</dbReference>
<evidence type="ECO:0000256" key="3">
    <source>
        <dbReference type="RuleBase" id="RU362118"/>
    </source>
</evidence>
<keyword evidence="5" id="KW-0808">Transferase</keyword>
<evidence type="ECO:0000256" key="2">
    <source>
        <dbReference type="ARBA" id="ARBA00022898"/>
    </source>
</evidence>
<accession>A0A5N6SFH4</accession>
<comment type="cofactor">
    <cofactor evidence="1 3">
        <name>pyridoxal 5'-phosphate</name>
        <dbReference type="ChEBI" id="CHEBI:597326"/>
    </cofactor>
</comment>
<dbReference type="Proteomes" id="UP000325672">
    <property type="component" value="Unassembled WGS sequence"/>
</dbReference>
<name>A0A5N6SFH4_ASPPS</name>
<proteinExistence type="inferred from homology"/>
<protein>
    <submittedName>
        <fullName evidence="5">Pyridoxal phosphate-dependent transferase</fullName>
    </submittedName>
</protein>
<dbReference type="GeneID" id="43647071"/>
<dbReference type="Pfam" id="PF01053">
    <property type="entry name" value="Cys_Met_Meta_PP"/>
    <property type="match status" value="1"/>
</dbReference>
<keyword evidence="2 3" id="KW-0663">Pyridoxal phosphate</keyword>
<dbReference type="Gene3D" id="3.40.640.10">
    <property type="entry name" value="Type I PLP-dependent aspartate aminotransferase-like (Major domain)"/>
    <property type="match status" value="1"/>
</dbReference>
<dbReference type="InterPro" id="IPR000277">
    <property type="entry name" value="Cys/Met-Metab_PyrdxlP-dep_enz"/>
</dbReference>
<dbReference type="InterPro" id="IPR015424">
    <property type="entry name" value="PyrdxlP-dep_Trfase"/>
</dbReference>
<dbReference type="OrthoDB" id="10047078at2759"/>
<dbReference type="InterPro" id="IPR051750">
    <property type="entry name" value="Trans-sulfuration_enzymes"/>
</dbReference>
<dbReference type="AlphaFoldDB" id="A0A5N6SFH4"/>
<evidence type="ECO:0000313" key="6">
    <source>
        <dbReference type="Proteomes" id="UP000325672"/>
    </source>
</evidence>
<gene>
    <name evidence="5" type="ORF">BDV38DRAFT_296121</name>
</gene>
<dbReference type="GO" id="GO:0003962">
    <property type="term" value="F:cystathionine gamma-synthase activity"/>
    <property type="evidence" value="ECO:0007669"/>
    <property type="project" value="TreeGrafter"/>
</dbReference>
<evidence type="ECO:0000256" key="4">
    <source>
        <dbReference type="SAM" id="MobiDB-lite"/>
    </source>
</evidence>
<dbReference type="GO" id="GO:0019346">
    <property type="term" value="P:transsulfuration"/>
    <property type="evidence" value="ECO:0007669"/>
    <property type="project" value="InterPro"/>
</dbReference>
<evidence type="ECO:0000256" key="1">
    <source>
        <dbReference type="ARBA" id="ARBA00001933"/>
    </source>
</evidence>
<organism evidence="5 6">
    <name type="scientific">Aspergillus pseudotamarii</name>
    <dbReference type="NCBI Taxonomy" id="132259"/>
    <lineage>
        <taxon>Eukaryota</taxon>
        <taxon>Fungi</taxon>
        <taxon>Dikarya</taxon>
        <taxon>Ascomycota</taxon>
        <taxon>Pezizomycotina</taxon>
        <taxon>Eurotiomycetes</taxon>
        <taxon>Eurotiomycetidae</taxon>
        <taxon>Eurotiales</taxon>
        <taxon>Aspergillaceae</taxon>
        <taxon>Aspergillus</taxon>
        <taxon>Aspergillus subgen. Circumdati</taxon>
    </lineage>
</organism>
<dbReference type="SUPFAM" id="SSF53383">
    <property type="entry name" value="PLP-dependent transferases"/>
    <property type="match status" value="1"/>
</dbReference>
<keyword evidence="6" id="KW-1185">Reference proteome</keyword>
<comment type="similarity">
    <text evidence="3">Belongs to the trans-sulfuration enzymes family.</text>
</comment>
<sequence length="551" mass="61535">MMRSISPHMLPVGEPNPPNEKHSVSVSLPTWESVAAWGRREQWLLDSMHTCYPRLNRDRFGMHPSVHKLMDAVCARLRTPKDLSCLIFPSADAAARCTARLSAEHPNETCHTVKFQPHQPVDEEVLRWATFFVVLFPQACVSTAMHFWKVFGDGIAGRHAEHCLRALPSMGSYAKDTVFETSAPCRDHSTWDLQWVNSAAAEKESIRSLIARLVSSDQPGYRRVSSHDVFLYPKGMCAIAAVARALVPHSVELSEAVIYGWPYAETPLCVKESDYKRSTLLSAGSKQELDELESSLAAGRRIQVLFCEVPSNPQLRTPDLPRIHALAAQYNFIVAVDDTLGTFVNIDVLPYVDVIMTSLTKIFSGMCNVMGGSVVVNPQSSHYTTIYSALTALYEDTYFPLEAMIMAQNASDFEERVQQCSANALTIANLLAKHSSVAQLYYPSLVPSRQFYDHVRRKDGGYGYLLSIVFRKPETAIRFYDVLDICKGPSVGTNFSLAIPYSLLAHFREQDWAESEGGIDRHMVRISVGLEKEEDLTARIQDALTAATTDY</sequence>
<evidence type="ECO:0000313" key="5">
    <source>
        <dbReference type="EMBL" id="KAE8133422.1"/>
    </source>
</evidence>